<organism evidence="1">
    <name type="scientific">marine sediment metagenome</name>
    <dbReference type="NCBI Taxonomy" id="412755"/>
    <lineage>
        <taxon>unclassified sequences</taxon>
        <taxon>metagenomes</taxon>
        <taxon>ecological metagenomes</taxon>
    </lineage>
</organism>
<dbReference type="AlphaFoldDB" id="A0A0F8ZK53"/>
<feature type="non-terminal residue" evidence="1">
    <location>
        <position position="69"/>
    </location>
</feature>
<reference evidence="1" key="1">
    <citation type="journal article" date="2015" name="Nature">
        <title>Complex archaea that bridge the gap between prokaryotes and eukaryotes.</title>
        <authorList>
            <person name="Spang A."/>
            <person name="Saw J.H."/>
            <person name="Jorgensen S.L."/>
            <person name="Zaremba-Niedzwiedzka K."/>
            <person name="Martijn J."/>
            <person name="Lind A.E."/>
            <person name="van Eijk R."/>
            <person name="Schleper C."/>
            <person name="Guy L."/>
            <person name="Ettema T.J."/>
        </authorList>
    </citation>
    <scope>NUCLEOTIDE SEQUENCE</scope>
</reference>
<comment type="caution">
    <text evidence="1">The sequence shown here is derived from an EMBL/GenBank/DDBJ whole genome shotgun (WGS) entry which is preliminary data.</text>
</comment>
<gene>
    <name evidence="1" type="ORF">LCGC14_2960480</name>
</gene>
<dbReference type="EMBL" id="LAZR01059909">
    <property type="protein sequence ID" value="KKK66794.1"/>
    <property type="molecule type" value="Genomic_DNA"/>
</dbReference>
<sequence>MVPRGLFARAVQGCGRFSPLIELEDLAARWRQEAEIFRTRGAEQQATMLESCAEDLTEGMRSWHFTSLS</sequence>
<evidence type="ECO:0000313" key="1">
    <source>
        <dbReference type="EMBL" id="KKK66794.1"/>
    </source>
</evidence>
<accession>A0A0F8ZK53</accession>
<protein>
    <submittedName>
        <fullName evidence="1">Uncharacterized protein</fullName>
    </submittedName>
</protein>
<name>A0A0F8ZK53_9ZZZZ</name>
<proteinExistence type="predicted"/>